<name>A0A315Y1Q2_RUMFL</name>
<reference evidence="1 2" key="1">
    <citation type="submission" date="2018-05" db="EMBL/GenBank/DDBJ databases">
        <title>The Hungate 1000. A catalogue of reference genomes from the rumen microbiome.</title>
        <authorList>
            <person name="Kelly W."/>
        </authorList>
    </citation>
    <scope>NUCLEOTIDE SEQUENCE [LARGE SCALE GENOMIC DNA]</scope>
    <source>
        <strain evidence="1 2">SAb67</strain>
    </source>
</reference>
<organism evidence="1 2">
    <name type="scientific">Ruminococcus flavefaciens</name>
    <dbReference type="NCBI Taxonomy" id="1265"/>
    <lineage>
        <taxon>Bacteria</taxon>
        <taxon>Bacillati</taxon>
        <taxon>Bacillota</taxon>
        <taxon>Clostridia</taxon>
        <taxon>Eubacteriales</taxon>
        <taxon>Oscillospiraceae</taxon>
        <taxon>Ruminococcus</taxon>
    </lineage>
</organism>
<comment type="caution">
    <text evidence="1">The sequence shown here is derived from an EMBL/GenBank/DDBJ whole genome shotgun (WGS) entry which is preliminary data.</text>
</comment>
<dbReference type="RefSeq" id="WP_109725809.1">
    <property type="nucleotide sequence ID" value="NZ_CACVSX010000001.1"/>
</dbReference>
<dbReference type="Proteomes" id="UP000245720">
    <property type="component" value="Unassembled WGS sequence"/>
</dbReference>
<gene>
    <name evidence="1" type="ORF">IE37_00956</name>
</gene>
<dbReference type="OrthoDB" id="1826057at2"/>
<sequence>MDNFYEKMNEECGVRLPFSGEQDWEWCAGDPKHTDDYIAFYNRHSEDMDIWQKYLAVNLIVQGIEDLLEQDGEQAAADRLWADTKEILLRDNHRHTIFSWSCVDEEPEDCWNITPRMRELL</sequence>
<protein>
    <submittedName>
        <fullName evidence="1">Uncharacterized protein</fullName>
    </submittedName>
</protein>
<evidence type="ECO:0000313" key="2">
    <source>
        <dbReference type="Proteomes" id="UP000245720"/>
    </source>
</evidence>
<accession>A0A315Y1Q2</accession>
<dbReference type="EMBL" id="QGDI01000003">
    <property type="protein sequence ID" value="PWJ14024.1"/>
    <property type="molecule type" value="Genomic_DNA"/>
</dbReference>
<dbReference type="AlphaFoldDB" id="A0A315Y1Q2"/>
<evidence type="ECO:0000313" key="1">
    <source>
        <dbReference type="EMBL" id="PWJ14024.1"/>
    </source>
</evidence>
<proteinExistence type="predicted"/>